<reference evidence="1 2" key="1">
    <citation type="submission" date="2018-03" db="EMBL/GenBank/DDBJ databases">
        <title>Genomic Encyclopedia of Type Strains, Phase III (KMG-III): the genomes of soil and plant-associated and newly described type strains.</title>
        <authorList>
            <person name="Whitman W."/>
        </authorList>
    </citation>
    <scope>NUCLEOTIDE SEQUENCE [LARGE SCALE GENOMIC DNA]</scope>
    <source>
        <strain evidence="1 2">CGMCC 1.12259</strain>
    </source>
</reference>
<dbReference type="OrthoDB" id="2592395at2"/>
<dbReference type="Proteomes" id="UP000242682">
    <property type="component" value="Unassembled WGS sequence"/>
</dbReference>
<dbReference type="RefSeq" id="WP_106532402.1">
    <property type="nucleotide sequence ID" value="NZ_PYAT01000003.1"/>
</dbReference>
<evidence type="ECO:0000313" key="2">
    <source>
        <dbReference type="Proteomes" id="UP000242682"/>
    </source>
</evidence>
<evidence type="ECO:0000313" key="1">
    <source>
        <dbReference type="EMBL" id="PSL40890.1"/>
    </source>
</evidence>
<dbReference type="EMBL" id="PYAT01000003">
    <property type="protein sequence ID" value="PSL40890.1"/>
    <property type="molecule type" value="Genomic_DNA"/>
</dbReference>
<sequence length="210" mass="24305">MKIEVGYFPKRYYSSKPDISGFFPFALDGETKYVFDISGFYLPESNDEFIPSWMTNVKAFPIYFCAGVSNFWQEEFEEECATANIRYHCIGNTKDHSVLVSEIENEKQLKEIFPFFIKLGASNDLVLWSSNKNVFSLEEREWTGVYEGGIRKAVVVTMEADTSIFWIGYDGHSITTISNQSQFSTYEKITQTFPEFVIPNFFKFAEPDLM</sequence>
<keyword evidence="2" id="KW-1185">Reference proteome</keyword>
<organism evidence="1 2">
    <name type="scientific">Planomicrobium soli</name>
    <dbReference type="NCBI Taxonomy" id="1176648"/>
    <lineage>
        <taxon>Bacteria</taxon>
        <taxon>Bacillati</taxon>
        <taxon>Bacillota</taxon>
        <taxon>Bacilli</taxon>
        <taxon>Bacillales</taxon>
        <taxon>Caryophanaceae</taxon>
        <taxon>Planomicrobium</taxon>
    </lineage>
</organism>
<accession>A0A2P8H3W8</accession>
<gene>
    <name evidence="1" type="ORF">B0H99_10322</name>
</gene>
<protein>
    <submittedName>
        <fullName evidence="1">Uncharacterized protein</fullName>
    </submittedName>
</protein>
<dbReference type="AlphaFoldDB" id="A0A2P8H3W8"/>
<proteinExistence type="predicted"/>
<name>A0A2P8H3W8_9BACL</name>
<comment type="caution">
    <text evidence="1">The sequence shown here is derived from an EMBL/GenBank/DDBJ whole genome shotgun (WGS) entry which is preliminary data.</text>
</comment>